<organism evidence="2 3">
    <name type="scientific">Penicillium olsonii</name>
    <dbReference type="NCBI Taxonomy" id="99116"/>
    <lineage>
        <taxon>Eukaryota</taxon>
        <taxon>Fungi</taxon>
        <taxon>Dikarya</taxon>
        <taxon>Ascomycota</taxon>
        <taxon>Pezizomycotina</taxon>
        <taxon>Eurotiomycetes</taxon>
        <taxon>Eurotiomycetidae</taxon>
        <taxon>Eurotiales</taxon>
        <taxon>Aspergillaceae</taxon>
        <taxon>Penicillium</taxon>
    </lineage>
</organism>
<feature type="region of interest" description="Disordered" evidence="1">
    <location>
        <begin position="162"/>
        <end position="185"/>
    </location>
</feature>
<reference evidence="2" key="1">
    <citation type="submission" date="2021-07" db="EMBL/GenBank/DDBJ databases">
        <authorList>
            <person name="Branca A.L. A."/>
        </authorList>
    </citation>
    <scope>NUCLEOTIDE SEQUENCE</scope>
</reference>
<name>A0A9W4IGY6_PENOL</name>
<evidence type="ECO:0000313" key="3">
    <source>
        <dbReference type="Proteomes" id="UP001153618"/>
    </source>
</evidence>
<dbReference type="EMBL" id="CAJVOS010000093">
    <property type="protein sequence ID" value="CAG8279712.1"/>
    <property type="molecule type" value="Genomic_DNA"/>
</dbReference>
<dbReference type="AlphaFoldDB" id="A0A9W4IGY6"/>
<evidence type="ECO:0000256" key="1">
    <source>
        <dbReference type="SAM" id="MobiDB-lite"/>
    </source>
</evidence>
<proteinExistence type="predicted"/>
<sequence length="293" mass="32704">MRKPSLAQIVYDATFPRPRTNDPGSFAAHITRNLVPEVRVETSLFYGSLDCIEAQYPGLDYSSGPHRMRLSRFPWHRRLFRTFNELGLTEDEISDLCRWEGTKSARQRYEAEERVSVQDTTAQSIRAASPMPGPAIEIYTDDFCGPEEEIIETRSNDTIRAGRPRASSYQAAMAEPESEDDFSDEDMESCGVALNHRIHAAMEARDRGTDVPLDEDWEQWLKEAGERGTYGEVFHAIRSNGIGFRFEDSSLAHPRALAPTTASLPDAYMISVPDSILPSPALPSTTNASGAAR</sequence>
<evidence type="ECO:0000313" key="2">
    <source>
        <dbReference type="EMBL" id="CAG8279712.1"/>
    </source>
</evidence>
<dbReference type="OrthoDB" id="4106209at2759"/>
<dbReference type="Proteomes" id="UP001153618">
    <property type="component" value="Unassembled WGS sequence"/>
</dbReference>
<protein>
    <submittedName>
        <fullName evidence="2">Uncharacterized protein</fullName>
    </submittedName>
</protein>
<gene>
    <name evidence="2" type="ORF">POLS_LOCUS9440</name>
</gene>
<accession>A0A9W4IGY6</accession>
<comment type="caution">
    <text evidence="2">The sequence shown here is derived from an EMBL/GenBank/DDBJ whole genome shotgun (WGS) entry which is preliminary data.</text>
</comment>
<keyword evidence="3" id="KW-1185">Reference proteome</keyword>
<feature type="compositionally biased region" description="Acidic residues" evidence="1">
    <location>
        <begin position="176"/>
        <end position="185"/>
    </location>
</feature>